<sequence>MARVPKKVAVGTHISMEDKVKLDILKEKTYIKSVSEGIRRAVNEMLKKPEVVMKLNEDINQTKIDNYGNGQKD</sequence>
<protein>
    <recommendedName>
        <fullName evidence="2">Ribbon-helix-helix protein CopG domain-containing protein</fullName>
    </recommendedName>
</protein>
<proteinExistence type="predicted"/>
<accession>A0A0F9L0Q5</accession>
<gene>
    <name evidence="1" type="ORF">LCGC14_1635770</name>
</gene>
<dbReference type="AlphaFoldDB" id="A0A0F9L0Q5"/>
<organism evidence="1">
    <name type="scientific">marine sediment metagenome</name>
    <dbReference type="NCBI Taxonomy" id="412755"/>
    <lineage>
        <taxon>unclassified sequences</taxon>
        <taxon>metagenomes</taxon>
        <taxon>ecological metagenomes</taxon>
    </lineage>
</organism>
<evidence type="ECO:0000313" key="1">
    <source>
        <dbReference type="EMBL" id="KKM21405.1"/>
    </source>
</evidence>
<name>A0A0F9L0Q5_9ZZZZ</name>
<comment type="caution">
    <text evidence="1">The sequence shown here is derived from an EMBL/GenBank/DDBJ whole genome shotgun (WGS) entry which is preliminary data.</text>
</comment>
<dbReference type="EMBL" id="LAZR01013558">
    <property type="protein sequence ID" value="KKM21405.1"/>
    <property type="molecule type" value="Genomic_DNA"/>
</dbReference>
<reference evidence="1" key="1">
    <citation type="journal article" date="2015" name="Nature">
        <title>Complex archaea that bridge the gap between prokaryotes and eukaryotes.</title>
        <authorList>
            <person name="Spang A."/>
            <person name="Saw J.H."/>
            <person name="Jorgensen S.L."/>
            <person name="Zaremba-Niedzwiedzka K."/>
            <person name="Martijn J."/>
            <person name="Lind A.E."/>
            <person name="van Eijk R."/>
            <person name="Schleper C."/>
            <person name="Guy L."/>
            <person name="Ettema T.J."/>
        </authorList>
    </citation>
    <scope>NUCLEOTIDE SEQUENCE</scope>
</reference>
<evidence type="ECO:0008006" key="2">
    <source>
        <dbReference type="Google" id="ProtNLM"/>
    </source>
</evidence>